<reference evidence="9 10" key="1">
    <citation type="submission" date="2018-02" db="EMBL/GenBank/DDBJ databases">
        <title>Genomic Encyclopedia of Archaeal and Bacterial Type Strains, Phase II (KMG-II): from individual species to whole genera.</title>
        <authorList>
            <person name="Goeker M."/>
        </authorList>
    </citation>
    <scope>NUCLEOTIDE SEQUENCE [LARGE SCALE GENOMIC DNA]</scope>
    <source>
        <strain evidence="9 10">DSM 3808</strain>
    </source>
</reference>
<accession>A0A2S6HS58</accession>
<dbReference type="RefSeq" id="WP_104437214.1">
    <property type="nucleotide sequence ID" value="NZ_PTJA01000006.1"/>
</dbReference>
<evidence type="ECO:0000256" key="5">
    <source>
        <dbReference type="ARBA" id="ARBA00022989"/>
    </source>
</evidence>
<dbReference type="CDD" id="cd00333">
    <property type="entry name" value="MIP"/>
    <property type="match status" value="1"/>
</dbReference>
<gene>
    <name evidence="9" type="ORF">BXY41_106104</name>
</gene>
<keyword evidence="3 7" id="KW-0813">Transport</keyword>
<comment type="caution">
    <text evidence="9">The sequence shown here is derived from an EMBL/GenBank/DDBJ whole genome shotgun (WGS) entry which is preliminary data.</text>
</comment>
<evidence type="ECO:0000313" key="9">
    <source>
        <dbReference type="EMBL" id="PPK80514.1"/>
    </source>
</evidence>
<keyword evidence="5 8" id="KW-1133">Transmembrane helix</keyword>
<evidence type="ECO:0000256" key="2">
    <source>
        <dbReference type="ARBA" id="ARBA00006175"/>
    </source>
</evidence>
<feature type="transmembrane region" description="Helical" evidence="8">
    <location>
        <begin position="85"/>
        <end position="106"/>
    </location>
</feature>
<evidence type="ECO:0000256" key="1">
    <source>
        <dbReference type="ARBA" id="ARBA00004141"/>
    </source>
</evidence>
<dbReference type="PANTHER" id="PTHR43829">
    <property type="entry name" value="AQUAPORIN OR AQUAGLYCEROPORIN RELATED"/>
    <property type="match status" value="1"/>
</dbReference>
<dbReference type="InterPro" id="IPR023271">
    <property type="entry name" value="Aquaporin-like"/>
</dbReference>
<evidence type="ECO:0000313" key="10">
    <source>
        <dbReference type="Proteomes" id="UP000237749"/>
    </source>
</evidence>
<feature type="transmembrane region" description="Helical" evidence="8">
    <location>
        <begin position="146"/>
        <end position="165"/>
    </location>
</feature>
<keyword evidence="6 8" id="KW-0472">Membrane</keyword>
<feature type="transmembrane region" description="Helical" evidence="8">
    <location>
        <begin position="177"/>
        <end position="201"/>
    </location>
</feature>
<dbReference type="SUPFAM" id="SSF81338">
    <property type="entry name" value="Aquaporin-like"/>
    <property type="match status" value="1"/>
</dbReference>
<dbReference type="EMBL" id="PTJA01000006">
    <property type="protein sequence ID" value="PPK80514.1"/>
    <property type="molecule type" value="Genomic_DNA"/>
</dbReference>
<dbReference type="Proteomes" id="UP000237749">
    <property type="component" value="Unassembled WGS sequence"/>
</dbReference>
<dbReference type="OrthoDB" id="9807293at2"/>
<dbReference type="InterPro" id="IPR050363">
    <property type="entry name" value="MIP/Aquaporin"/>
</dbReference>
<evidence type="ECO:0000256" key="6">
    <source>
        <dbReference type="ARBA" id="ARBA00023136"/>
    </source>
</evidence>
<evidence type="ECO:0000256" key="3">
    <source>
        <dbReference type="ARBA" id="ARBA00022448"/>
    </source>
</evidence>
<dbReference type="GO" id="GO:0005886">
    <property type="term" value="C:plasma membrane"/>
    <property type="evidence" value="ECO:0007669"/>
    <property type="project" value="TreeGrafter"/>
</dbReference>
<feature type="transmembrane region" description="Helical" evidence="8">
    <location>
        <begin position="227"/>
        <end position="248"/>
    </location>
</feature>
<feature type="transmembrane region" description="Helical" evidence="8">
    <location>
        <begin position="13"/>
        <end position="32"/>
    </location>
</feature>
<dbReference type="PRINTS" id="PR02019">
    <property type="entry name" value="AQUAPORIN7"/>
</dbReference>
<name>A0A2S6HS58_9FIRM</name>
<dbReference type="Pfam" id="PF00230">
    <property type="entry name" value="MIP"/>
    <property type="match status" value="1"/>
</dbReference>
<evidence type="ECO:0000256" key="4">
    <source>
        <dbReference type="ARBA" id="ARBA00022692"/>
    </source>
</evidence>
<dbReference type="Gene3D" id="1.20.1080.10">
    <property type="entry name" value="Glycerol uptake facilitator protein"/>
    <property type="match status" value="1"/>
</dbReference>
<comment type="similarity">
    <text evidence="2 7">Belongs to the MIP/aquaporin (TC 1.A.8) family.</text>
</comment>
<comment type="subcellular location">
    <subcellularLocation>
        <location evidence="1">Membrane</location>
        <topology evidence="1">Multi-pass membrane protein</topology>
    </subcellularLocation>
</comment>
<feature type="transmembrane region" description="Helical" evidence="8">
    <location>
        <begin position="44"/>
        <end position="65"/>
    </location>
</feature>
<feature type="transmembrane region" description="Helical" evidence="8">
    <location>
        <begin position="118"/>
        <end position="140"/>
    </location>
</feature>
<proteinExistence type="inferred from homology"/>
<dbReference type="PRINTS" id="PR00783">
    <property type="entry name" value="MINTRINSICP"/>
</dbReference>
<evidence type="ECO:0000256" key="8">
    <source>
        <dbReference type="SAM" id="Phobius"/>
    </source>
</evidence>
<dbReference type="AlphaFoldDB" id="A0A2S6HS58"/>
<protein>
    <submittedName>
        <fullName evidence="9">Glycerol uptake facilitator protein</fullName>
    </submittedName>
</protein>
<evidence type="ECO:0000256" key="7">
    <source>
        <dbReference type="RuleBase" id="RU000477"/>
    </source>
</evidence>
<dbReference type="NCBIfam" id="TIGR00861">
    <property type="entry name" value="MIP"/>
    <property type="match status" value="1"/>
</dbReference>
<organism evidence="9 10">
    <name type="scientific">Lacrimispora xylanisolvens</name>
    <dbReference type="NCBI Taxonomy" id="384636"/>
    <lineage>
        <taxon>Bacteria</taxon>
        <taxon>Bacillati</taxon>
        <taxon>Bacillota</taxon>
        <taxon>Clostridia</taxon>
        <taxon>Lachnospirales</taxon>
        <taxon>Lachnospiraceae</taxon>
        <taxon>Lacrimispora</taxon>
    </lineage>
</organism>
<keyword evidence="10" id="KW-1185">Reference proteome</keyword>
<keyword evidence="4 7" id="KW-0812">Transmembrane</keyword>
<dbReference type="InterPro" id="IPR000425">
    <property type="entry name" value="MIP"/>
</dbReference>
<dbReference type="PANTHER" id="PTHR43829:SF9">
    <property type="entry name" value="AQUAPORIN-9"/>
    <property type="match status" value="1"/>
</dbReference>
<dbReference type="GO" id="GO:0015254">
    <property type="term" value="F:glycerol channel activity"/>
    <property type="evidence" value="ECO:0007669"/>
    <property type="project" value="TreeGrafter"/>
</dbReference>
<sequence length="259" mass="26996">MKEKILIPCLAEFLGTFLFVSIGFASVAAMVLKMSDISYPFMAVCWGGAITIAIYIVGGVSGAHLNPAVTAALVVWDGFDKKKAVCYIAAQTLGAFCAAALVYYLFSSGIRGMEEVNGWVRGTAEGTGAMGIFVTGAAAGVSMLKAFINETVITAMLVLTIYAVTDKENVSAPDAGIGDIAIGAIVIFCGIAFGPLTGFAMNPARDFGPRLFVMAAGWGKYGLGSNLYGLIVPVFGPFLGGILGGGIYKKIVKPLREKM</sequence>